<evidence type="ECO:0000256" key="1">
    <source>
        <dbReference type="SAM" id="Phobius"/>
    </source>
</evidence>
<name>A0A6A5QGZ2_AMPQU</name>
<keyword evidence="1" id="KW-0812">Transmembrane</keyword>
<accession>A0A6A5QGZ2</accession>
<feature type="transmembrane region" description="Helical" evidence="1">
    <location>
        <begin position="29"/>
        <end position="50"/>
    </location>
</feature>
<evidence type="ECO:0000313" key="2">
    <source>
        <dbReference type="EMBL" id="KAF1914669.1"/>
    </source>
</evidence>
<dbReference type="EMBL" id="ML979137">
    <property type="protein sequence ID" value="KAF1914669.1"/>
    <property type="molecule type" value="Genomic_DNA"/>
</dbReference>
<dbReference type="Proteomes" id="UP000800096">
    <property type="component" value="Unassembled WGS sequence"/>
</dbReference>
<protein>
    <submittedName>
        <fullName evidence="2">Uncharacterized protein</fullName>
    </submittedName>
</protein>
<organism evidence="2 3">
    <name type="scientific">Ampelomyces quisqualis</name>
    <name type="common">Powdery mildew agent</name>
    <dbReference type="NCBI Taxonomy" id="50730"/>
    <lineage>
        <taxon>Eukaryota</taxon>
        <taxon>Fungi</taxon>
        <taxon>Dikarya</taxon>
        <taxon>Ascomycota</taxon>
        <taxon>Pezizomycotina</taxon>
        <taxon>Dothideomycetes</taxon>
        <taxon>Pleosporomycetidae</taxon>
        <taxon>Pleosporales</taxon>
        <taxon>Pleosporineae</taxon>
        <taxon>Phaeosphaeriaceae</taxon>
        <taxon>Ampelomyces</taxon>
    </lineage>
</organism>
<reference evidence="2" key="1">
    <citation type="journal article" date="2020" name="Stud. Mycol.">
        <title>101 Dothideomycetes genomes: a test case for predicting lifestyles and emergence of pathogens.</title>
        <authorList>
            <person name="Haridas S."/>
            <person name="Albert R."/>
            <person name="Binder M."/>
            <person name="Bloem J."/>
            <person name="Labutti K."/>
            <person name="Salamov A."/>
            <person name="Andreopoulos B."/>
            <person name="Baker S."/>
            <person name="Barry K."/>
            <person name="Bills G."/>
            <person name="Bluhm B."/>
            <person name="Cannon C."/>
            <person name="Castanera R."/>
            <person name="Culley D."/>
            <person name="Daum C."/>
            <person name="Ezra D."/>
            <person name="Gonzalez J."/>
            <person name="Henrissat B."/>
            <person name="Kuo A."/>
            <person name="Liang C."/>
            <person name="Lipzen A."/>
            <person name="Lutzoni F."/>
            <person name="Magnuson J."/>
            <person name="Mondo S."/>
            <person name="Nolan M."/>
            <person name="Ohm R."/>
            <person name="Pangilinan J."/>
            <person name="Park H.-J."/>
            <person name="Ramirez L."/>
            <person name="Alfaro M."/>
            <person name="Sun H."/>
            <person name="Tritt A."/>
            <person name="Yoshinaga Y."/>
            <person name="Zwiers L.-H."/>
            <person name="Turgeon B."/>
            <person name="Goodwin S."/>
            <person name="Spatafora J."/>
            <person name="Crous P."/>
            <person name="Grigoriev I."/>
        </authorList>
    </citation>
    <scope>NUCLEOTIDE SEQUENCE</scope>
    <source>
        <strain evidence="2">HMLAC05119</strain>
    </source>
</reference>
<gene>
    <name evidence="2" type="ORF">BDU57DRAFT_519812</name>
</gene>
<proteinExistence type="predicted"/>
<dbReference type="AlphaFoldDB" id="A0A6A5QGZ2"/>
<keyword evidence="3" id="KW-1185">Reference proteome</keyword>
<keyword evidence="1" id="KW-1133">Transmembrane helix</keyword>
<keyword evidence="1" id="KW-0472">Membrane</keyword>
<evidence type="ECO:0000313" key="3">
    <source>
        <dbReference type="Proteomes" id="UP000800096"/>
    </source>
</evidence>
<sequence>MHSAVRYGVGVWWPLTRVWMFKTSAPSMLIISAPSIVYFAMHLVFLTLLWPPVLIPTAPSTTCFSSTVGRLTR</sequence>